<evidence type="ECO:0000256" key="1">
    <source>
        <dbReference type="SAM" id="MobiDB-lite"/>
    </source>
</evidence>
<feature type="non-terminal residue" evidence="2">
    <location>
        <position position="209"/>
    </location>
</feature>
<dbReference type="EMBL" id="AJIL01003091">
    <property type="protein sequence ID" value="KNE88114.1"/>
    <property type="molecule type" value="Genomic_DNA"/>
</dbReference>
<evidence type="ECO:0000313" key="2">
    <source>
        <dbReference type="EMBL" id="KNE88114.1"/>
    </source>
</evidence>
<feature type="region of interest" description="Disordered" evidence="1">
    <location>
        <begin position="84"/>
        <end position="113"/>
    </location>
</feature>
<proteinExistence type="predicted"/>
<feature type="non-terminal residue" evidence="2">
    <location>
        <position position="1"/>
    </location>
</feature>
<comment type="caution">
    <text evidence="2">The sequence shown here is derived from an EMBL/GenBank/DDBJ whole genome shotgun (WGS) entry which is preliminary data.</text>
</comment>
<gene>
    <name evidence="2" type="ORF">PSTG_18491</name>
</gene>
<sequence>IKVIEELKTHNEIILDIKEDVALTLLNQRDCQEKLDKLLEQGQHSSRQNSKGKKTGATYKPQDIHRTGKLAKLIKRHFETLFGLPPEADLPPPPPTASEKKRWRIGKTDEELSSRDPEIAEIADMDCDTESEDEDDGLSVIDQEDLDPVHFPYRGGPGHEWATEEQLVLMHRMMKAKGMRRFRLDLSQQLKSPENTFCLNLARDIFIAL</sequence>
<keyword evidence="3" id="KW-1185">Reference proteome</keyword>
<accession>A0A0L0UMY9</accession>
<organism evidence="2 3">
    <name type="scientific">Puccinia striiformis f. sp. tritici PST-78</name>
    <dbReference type="NCBI Taxonomy" id="1165861"/>
    <lineage>
        <taxon>Eukaryota</taxon>
        <taxon>Fungi</taxon>
        <taxon>Dikarya</taxon>
        <taxon>Basidiomycota</taxon>
        <taxon>Pucciniomycotina</taxon>
        <taxon>Pucciniomycetes</taxon>
        <taxon>Pucciniales</taxon>
        <taxon>Pucciniaceae</taxon>
        <taxon>Puccinia</taxon>
    </lineage>
</organism>
<reference evidence="3" key="1">
    <citation type="submission" date="2014-03" db="EMBL/GenBank/DDBJ databases">
        <title>The Genome Sequence of Puccinia striiformis f. sp. tritici PST-78.</title>
        <authorList>
            <consortium name="The Broad Institute Genome Sequencing Platform"/>
            <person name="Cuomo C."/>
            <person name="Hulbert S."/>
            <person name="Chen X."/>
            <person name="Walker B."/>
            <person name="Young S.K."/>
            <person name="Zeng Q."/>
            <person name="Gargeya S."/>
            <person name="Fitzgerald M."/>
            <person name="Haas B."/>
            <person name="Abouelleil A."/>
            <person name="Alvarado L."/>
            <person name="Arachchi H.M."/>
            <person name="Berlin A.M."/>
            <person name="Chapman S.B."/>
            <person name="Goldberg J."/>
            <person name="Griggs A."/>
            <person name="Gujja S."/>
            <person name="Hansen M."/>
            <person name="Howarth C."/>
            <person name="Imamovic A."/>
            <person name="Larimer J."/>
            <person name="McCowan C."/>
            <person name="Montmayeur A."/>
            <person name="Murphy C."/>
            <person name="Neiman D."/>
            <person name="Pearson M."/>
            <person name="Priest M."/>
            <person name="Roberts A."/>
            <person name="Saif S."/>
            <person name="Shea T."/>
            <person name="Sisk P."/>
            <person name="Sykes S."/>
            <person name="Wortman J."/>
            <person name="Nusbaum C."/>
            <person name="Birren B."/>
        </authorList>
    </citation>
    <scope>NUCLEOTIDE SEQUENCE [LARGE SCALE GENOMIC DNA]</scope>
    <source>
        <strain evidence="3">race PST-78</strain>
    </source>
</reference>
<name>A0A0L0UMY9_9BASI</name>
<feature type="region of interest" description="Disordered" evidence="1">
    <location>
        <begin position="39"/>
        <end position="62"/>
    </location>
</feature>
<dbReference type="Proteomes" id="UP000054564">
    <property type="component" value="Unassembled WGS sequence"/>
</dbReference>
<dbReference type="AlphaFoldDB" id="A0A0L0UMY9"/>
<evidence type="ECO:0000313" key="3">
    <source>
        <dbReference type="Proteomes" id="UP000054564"/>
    </source>
</evidence>
<protein>
    <submittedName>
        <fullName evidence="2">Uncharacterized protein</fullName>
    </submittedName>
</protein>